<evidence type="ECO:0000256" key="9">
    <source>
        <dbReference type="HAMAP-Rule" id="MF_00812"/>
    </source>
</evidence>
<comment type="subcellular location">
    <subcellularLocation>
        <location evidence="2 9">Cytoplasm</location>
    </subcellularLocation>
</comment>
<evidence type="ECO:0000313" key="10">
    <source>
        <dbReference type="EMBL" id="OUI88094.1"/>
    </source>
</evidence>
<gene>
    <name evidence="9" type="primary">tpm</name>
    <name evidence="10" type="ORF">HK17_02815</name>
</gene>
<dbReference type="RefSeq" id="WP_086660231.1">
    <property type="nucleotide sequence ID" value="NZ_JBJJWX010000020.1"/>
</dbReference>
<sequence>MDEAFWQNKWELNQIGFHESKPHPFLVRFFPELCLEKGARVFVPLCGKSLDIHWLLAHGFSVVGIELSTIAIESLFQELGLVPQITQAGRVQRFVAENICIYAGNIFALTQAELGEVAATYDRAALIALPDTMRIEYARHLADITNKAPMLLITLDYDQTCLNGPPFSVTTEEVLRHYAEFYTVQMLGKHAVSGGLKGKCPATEVAWHLASK</sequence>
<dbReference type="SUPFAM" id="SSF53335">
    <property type="entry name" value="S-adenosyl-L-methionine-dependent methyltransferases"/>
    <property type="match status" value="1"/>
</dbReference>
<feature type="binding site" evidence="9">
    <location>
        <position position="10"/>
    </location>
    <ligand>
        <name>S-adenosyl-L-methionine</name>
        <dbReference type="ChEBI" id="CHEBI:59789"/>
    </ligand>
</feature>
<proteinExistence type="inferred from homology"/>
<accession>A0A252AEU9</accession>
<keyword evidence="5 9" id="KW-0963">Cytoplasm</keyword>
<evidence type="ECO:0000256" key="6">
    <source>
        <dbReference type="ARBA" id="ARBA00022603"/>
    </source>
</evidence>
<dbReference type="Proteomes" id="UP000194641">
    <property type="component" value="Unassembled WGS sequence"/>
</dbReference>
<feature type="binding site" evidence="9">
    <location>
        <position position="123"/>
    </location>
    <ligand>
        <name>S-adenosyl-L-methionine</name>
        <dbReference type="ChEBI" id="CHEBI:59789"/>
    </ligand>
</feature>
<dbReference type="PROSITE" id="PS51585">
    <property type="entry name" value="SAM_MT_TPMT"/>
    <property type="match status" value="1"/>
</dbReference>
<dbReference type="InterPro" id="IPR022474">
    <property type="entry name" value="Thiopur_S-MeTfrase_Se/Te_detox"/>
</dbReference>
<evidence type="ECO:0000256" key="2">
    <source>
        <dbReference type="ARBA" id="ARBA00004496"/>
    </source>
</evidence>
<dbReference type="GO" id="GO:0010038">
    <property type="term" value="P:response to metal ion"/>
    <property type="evidence" value="ECO:0007669"/>
    <property type="project" value="InterPro"/>
</dbReference>
<dbReference type="InterPro" id="IPR025835">
    <property type="entry name" value="Thiopurine_S-MeTrfase"/>
</dbReference>
<dbReference type="AlphaFoldDB" id="A0A252AEU9"/>
<dbReference type="Gene3D" id="3.40.50.150">
    <property type="entry name" value="Vaccinia Virus protein VP39"/>
    <property type="match status" value="1"/>
</dbReference>
<name>A0A252AEU9_9PROT</name>
<comment type="similarity">
    <text evidence="3 9">Belongs to the class I-like SAM-binding methyltransferase superfamily. TPMT family.</text>
</comment>
<dbReference type="Pfam" id="PF05724">
    <property type="entry name" value="TPMT"/>
    <property type="match status" value="1"/>
</dbReference>
<feature type="binding site" evidence="9">
    <location>
        <position position="66"/>
    </location>
    <ligand>
        <name>S-adenosyl-L-methionine</name>
        <dbReference type="ChEBI" id="CHEBI:59789"/>
    </ligand>
</feature>
<dbReference type="NCBIfam" id="NF009732">
    <property type="entry name" value="PRK13255.1"/>
    <property type="match status" value="1"/>
</dbReference>
<comment type="caution">
    <text evidence="10">The sequence shown here is derived from an EMBL/GenBank/DDBJ whole genome shotgun (WGS) entry which is preliminary data.</text>
</comment>
<evidence type="ECO:0000256" key="7">
    <source>
        <dbReference type="ARBA" id="ARBA00022679"/>
    </source>
</evidence>
<dbReference type="InterPro" id="IPR029063">
    <property type="entry name" value="SAM-dependent_MTases_sf"/>
</dbReference>
<organism evidence="10 11">
    <name type="scientific">Acetobacter indonesiensis</name>
    <dbReference type="NCBI Taxonomy" id="104101"/>
    <lineage>
        <taxon>Bacteria</taxon>
        <taxon>Pseudomonadati</taxon>
        <taxon>Pseudomonadota</taxon>
        <taxon>Alphaproteobacteria</taxon>
        <taxon>Acetobacterales</taxon>
        <taxon>Acetobacteraceae</taxon>
        <taxon>Acetobacter</taxon>
    </lineage>
</organism>
<comment type="catalytic activity">
    <reaction evidence="1 9">
        <text>S-adenosyl-L-methionine + a thiopurine = S-adenosyl-L-homocysteine + a thiopurine S-methylether.</text>
        <dbReference type="EC" id="2.1.1.67"/>
    </reaction>
</comment>
<evidence type="ECO:0000256" key="5">
    <source>
        <dbReference type="ARBA" id="ARBA00022490"/>
    </source>
</evidence>
<keyword evidence="6 9" id="KW-0489">Methyltransferase</keyword>
<dbReference type="EMBL" id="JOPA01000124">
    <property type="protein sequence ID" value="OUI88094.1"/>
    <property type="molecule type" value="Genomic_DNA"/>
</dbReference>
<dbReference type="GO" id="GO:0008119">
    <property type="term" value="F:thiopurine S-methyltransferase activity"/>
    <property type="evidence" value="ECO:0007669"/>
    <property type="project" value="UniProtKB-UniRule"/>
</dbReference>
<protein>
    <recommendedName>
        <fullName evidence="4 9">Thiopurine S-methyltransferase</fullName>
        <ecNumber evidence="4 9">2.1.1.67</ecNumber>
    </recommendedName>
    <alternativeName>
        <fullName evidence="9">Thiopurine methyltransferase</fullName>
    </alternativeName>
</protein>
<feature type="binding site" evidence="9">
    <location>
        <position position="45"/>
    </location>
    <ligand>
        <name>S-adenosyl-L-methionine</name>
        <dbReference type="ChEBI" id="CHEBI:59789"/>
    </ligand>
</feature>
<dbReference type="HAMAP" id="MF_00812">
    <property type="entry name" value="Thiopur_methtran"/>
    <property type="match status" value="1"/>
</dbReference>
<keyword evidence="7 9" id="KW-0808">Transferase</keyword>
<evidence type="ECO:0000256" key="8">
    <source>
        <dbReference type="ARBA" id="ARBA00022691"/>
    </source>
</evidence>
<reference evidence="11" key="1">
    <citation type="submission" date="2014-06" db="EMBL/GenBank/DDBJ databases">
        <authorList>
            <person name="Winans N.J."/>
            <person name="Newell P.D."/>
            <person name="Douglas A.E."/>
        </authorList>
    </citation>
    <scope>NUCLEOTIDE SEQUENCE [LARGE SCALE GENOMIC DNA]</scope>
</reference>
<keyword evidence="8 9" id="KW-0949">S-adenosyl-L-methionine</keyword>
<dbReference type="EC" id="2.1.1.67" evidence="4 9"/>
<dbReference type="GO" id="GO:0032259">
    <property type="term" value="P:methylation"/>
    <property type="evidence" value="ECO:0007669"/>
    <property type="project" value="UniProtKB-KW"/>
</dbReference>
<dbReference type="NCBIfam" id="TIGR03840">
    <property type="entry name" value="TMPT_Se_Te"/>
    <property type="match status" value="1"/>
</dbReference>
<dbReference type="PIRSF" id="PIRSF023956">
    <property type="entry name" value="Thiopurine_S-methyltransferase"/>
    <property type="match status" value="1"/>
</dbReference>
<evidence type="ECO:0000256" key="1">
    <source>
        <dbReference type="ARBA" id="ARBA00000903"/>
    </source>
</evidence>
<dbReference type="PANTHER" id="PTHR10259:SF11">
    <property type="entry name" value="THIOPURINE S-METHYLTRANSFERASE"/>
    <property type="match status" value="1"/>
</dbReference>
<evidence type="ECO:0000313" key="11">
    <source>
        <dbReference type="Proteomes" id="UP000194641"/>
    </source>
</evidence>
<evidence type="ECO:0000256" key="4">
    <source>
        <dbReference type="ARBA" id="ARBA00011905"/>
    </source>
</evidence>
<dbReference type="InterPro" id="IPR008854">
    <property type="entry name" value="TPMT"/>
</dbReference>
<dbReference type="PANTHER" id="PTHR10259">
    <property type="entry name" value="THIOPURINE S-METHYLTRANSFERASE"/>
    <property type="match status" value="1"/>
</dbReference>
<dbReference type="GO" id="GO:0005737">
    <property type="term" value="C:cytoplasm"/>
    <property type="evidence" value="ECO:0007669"/>
    <property type="project" value="UniProtKB-SubCell"/>
</dbReference>
<evidence type="ECO:0000256" key="3">
    <source>
        <dbReference type="ARBA" id="ARBA00008145"/>
    </source>
</evidence>
<dbReference type="FunFam" id="3.40.50.150:FF:000101">
    <property type="entry name" value="Thiopurine S-methyltransferase"/>
    <property type="match status" value="1"/>
</dbReference>